<evidence type="ECO:0000256" key="1">
    <source>
        <dbReference type="ARBA" id="ARBA00001946"/>
    </source>
</evidence>
<sequence length="137" mass="15192">MRFIGAKLLLQHGDCLLAMLRDDFDHIPFPAHWDLPGGGAEPGETPVDCALRELAEEFGLRLTPERLTGHRFPSTQALGQDSWLFHGQITEAEIAAIRFGDEGQGWQMMPVAEYLAHPMAVPQFKPRICHVLGLPAP</sequence>
<dbReference type="OrthoDB" id="289720at2"/>
<organism evidence="5 6">
    <name type="scientific">Paracoccus sulfuroxidans</name>
    <dbReference type="NCBI Taxonomy" id="384678"/>
    <lineage>
        <taxon>Bacteria</taxon>
        <taxon>Pseudomonadati</taxon>
        <taxon>Pseudomonadota</taxon>
        <taxon>Alphaproteobacteria</taxon>
        <taxon>Rhodobacterales</taxon>
        <taxon>Paracoccaceae</taxon>
        <taxon>Paracoccus</taxon>
    </lineage>
</organism>
<dbReference type="InterPro" id="IPR020084">
    <property type="entry name" value="NUDIX_hydrolase_CS"/>
</dbReference>
<dbReference type="PANTHER" id="PTHR43046:SF2">
    <property type="entry name" value="8-OXO-DGTP DIPHOSPHATASE-RELATED"/>
    <property type="match status" value="1"/>
</dbReference>
<evidence type="ECO:0000259" key="4">
    <source>
        <dbReference type="PROSITE" id="PS51462"/>
    </source>
</evidence>
<evidence type="ECO:0000256" key="3">
    <source>
        <dbReference type="RuleBase" id="RU003476"/>
    </source>
</evidence>
<name>A0A562NMK9_9RHOB</name>
<reference evidence="5 6" key="1">
    <citation type="journal article" date="2015" name="Stand. Genomic Sci.">
        <title>Genomic Encyclopedia of Bacterial and Archaeal Type Strains, Phase III: the genomes of soil and plant-associated and newly described type strains.</title>
        <authorList>
            <person name="Whitman W.B."/>
            <person name="Woyke T."/>
            <person name="Klenk H.P."/>
            <person name="Zhou Y."/>
            <person name="Lilburn T.G."/>
            <person name="Beck B.J."/>
            <person name="De Vos P."/>
            <person name="Vandamme P."/>
            <person name="Eisen J.A."/>
            <person name="Garrity G."/>
            <person name="Hugenholtz P."/>
            <person name="Kyrpides N.C."/>
        </authorList>
    </citation>
    <scope>NUCLEOTIDE SEQUENCE [LARGE SCALE GENOMIC DNA]</scope>
    <source>
        <strain evidence="5 6">CGMCC 1.5364</strain>
    </source>
</reference>
<dbReference type="InterPro" id="IPR000086">
    <property type="entry name" value="NUDIX_hydrolase_dom"/>
</dbReference>
<protein>
    <submittedName>
        <fullName evidence="5">8-oxo-dGTP diphosphatase</fullName>
    </submittedName>
</protein>
<dbReference type="Pfam" id="PF00293">
    <property type="entry name" value="NUDIX"/>
    <property type="match status" value="1"/>
</dbReference>
<dbReference type="Proteomes" id="UP000316225">
    <property type="component" value="Unassembled WGS sequence"/>
</dbReference>
<accession>A0A562NMK9</accession>
<keyword evidence="6" id="KW-1185">Reference proteome</keyword>
<dbReference type="AlphaFoldDB" id="A0A562NMK9"/>
<evidence type="ECO:0000313" key="5">
    <source>
        <dbReference type="EMBL" id="TWI33445.1"/>
    </source>
</evidence>
<dbReference type="GO" id="GO:0016787">
    <property type="term" value="F:hydrolase activity"/>
    <property type="evidence" value="ECO:0007669"/>
    <property type="project" value="UniProtKB-KW"/>
</dbReference>
<dbReference type="Gene3D" id="3.90.79.10">
    <property type="entry name" value="Nucleoside Triphosphate Pyrophosphohydrolase"/>
    <property type="match status" value="1"/>
</dbReference>
<dbReference type="CDD" id="cd04682">
    <property type="entry name" value="NUDIX_Hydrolase"/>
    <property type="match status" value="1"/>
</dbReference>
<gene>
    <name evidence="5" type="ORF">IQ24_02590</name>
</gene>
<dbReference type="SUPFAM" id="SSF55811">
    <property type="entry name" value="Nudix"/>
    <property type="match status" value="1"/>
</dbReference>
<dbReference type="InterPro" id="IPR020476">
    <property type="entry name" value="Nudix_hydrolase"/>
</dbReference>
<comment type="cofactor">
    <cofactor evidence="1">
        <name>Mg(2+)</name>
        <dbReference type="ChEBI" id="CHEBI:18420"/>
    </cofactor>
</comment>
<dbReference type="InterPro" id="IPR015797">
    <property type="entry name" value="NUDIX_hydrolase-like_dom_sf"/>
</dbReference>
<dbReference type="PROSITE" id="PS00893">
    <property type="entry name" value="NUDIX_BOX"/>
    <property type="match status" value="1"/>
</dbReference>
<dbReference type="PROSITE" id="PS51462">
    <property type="entry name" value="NUDIX"/>
    <property type="match status" value="1"/>
</dbReference>
<comment type="caution">
    <text evidence="5">The sequence shown here is derived from an EMBL/GenBank/DDBJ whole genome shotgun (WGS) entry which is preliminary data.</text>
</comment>
<keyword evidence="2 3" id="KW-0378">Hydrolase</keyword>
<dbReference type="PANTHER" id="PTHR43046">
    <property type="entry name" value="GDP-MANNOSE MANNOSYL HYDROLASE"/>
    <property type="match status" value="1"/>
</dbReference>
<evidence type="ECO:0000313" key="6">
    <source>
        <dbReference type="Proteomes" id="UP000316225"/>
    </source>
</evidence>
<dbReference type="EMBL" id="VLKU01000007">
    <property type="protein sequence ID" value="TWI33445.1"/>
    <property type="molecule type" value="Genomic_DNA"/>
</dbReference>
<feature type="domain" description="Nudix hydrolase" evidence="4">
    <location>
        <begin position="1"/>
        <end position="134"/>
    </location>
</feature>
<dbReference type="PRINTS" id="PR00502">
    <property type="entry name" value="NUDIXFAMILY"/>
</dbReference>
<proteinExistence type="inferred from homology"/>
<evidence type="ECO:0000256" key="2">
    <source>
        <dbReference type="ARBA" id="ARBA00022801"/>
    </source>
</evidence>
<comment type="similarity">
    <text evidence="3">Belongs to the Nudix hydrolase family.</text>
</comment>
<dbReference type="RefSeq" id="WP_145398461.1">
    <property type="nucleotide sequence ID" value="NZ_VLKU01000007.1"/>
</dbReference>